<feature type="domain" description="Polysaccharide chain length determinant N-terminal" evidence="19">
    <location>
        <begin position="15"/>
        <end position="109"/>
    </location>
</feature>
<keyword evidence="6" id="KW-1003">Cell membrane</keyword>
<dbReference type="InterPro" id="IPR025669">
    <property type="entry name" value="AAA_dom"/>
</dbReference>
<dbReference type="CDD" id="cd05387">
    <property type="entry name" value="BY-kinase"/>
    <property type="match status" value="1"/>
</dbReference>
<dbReference type="InterPro" id="IPR003856">
    <property type="entry name" value="LPS_length_determ_N"/>
</dbReference>
<keyword evidence="23" id="KW-1185">Reference proteome</keyword>
<evidence type="ECO:0000256" key="5">
    <source>
        <dbReference type="ARBA" id="ARBA00011903"/>
    </source>
</evidence>
<dbReference type="FunFam" id="3.40.50.300:FF:000527">
    <property type="entry name" value="Tyrosine-protein kinase etk"/>
    <property type="match status" value="1"/>
</dbReference>
<evidence type="ECO:0000313" key="23">
    <source>
        <dbReference type="Proteomes" id="UP000667802"/>
    </source>
</evidence>
<dbReference type="InterPro" id="IPR027417">
    <property type="entry name" value="P-loop_NTPase"/>
</dbReference>
<evidence type="ECO:0000259" key="19">
    <source>
        <dbReference type="Pfam" id="PF02706"/>
    </source>
</evidence>
<comment type="catalytic activity">
    <reaction evidence="16">
        <text>L-tyrosyl-[protein] + ATP = O-phospho-L-tyrosyl-[protein] + ADP + H(+)</text>
        <dbReference type="Rhea" id="RHEA:10596"/>
        <dbReference type="Rhea" id="RHEA-COMP:10136"/>
        <dbReference type="Rhea" id="RHEA-COMP:20101"/>
        <dbReference type="ChEBI" id="CHEBI:15378"/>
        <dbReference type="ChEBI" id="CHEBI:30616"/>
        <dbReference type="ChEBI" id="CHEBI:46858"/>
        <dbReference type="ChEBI" id="CHEBI:61978"/>
        <dbReference type="ChEBI" id="CHEBI:456216"/>
        <dbReference type="EC" id="2.7.10.2"/>
    </reaction>
</comment>
<dbReference type="EC" id="2.7.10.2" evidence="5"/>
<feature type="coiled-coil region" evidence="17">
    <location>
        <begin position="374"/>
        <end position="401"/>
    </location>
</feature>
<keyword evidence="14 18" id="KW-0472">Membrane</keyword>
<dbReference type="InterPro" id="IPR050445">
    <property type="entry name" value="Bact_polysacc_biosynth/exp"/>
</dbReference>
<evidence type="ECO:0000256" key="3">
    <source>
        <dbReference type="ARBA" id="ARBA00007316"/>
    </source>
</evidence>
<evidence type="ECO:0000256" key="6">
    <source>
        <dbReference type="ARBA" id="ARBA00022475"/>
    </source>
</evidence>
<dbReference type="GO" id="GO:0004715">
    <property type="term" value="F:non-membrane spanning protein tyrosine kinase activity"/>
    <property type="evidence" value="ECO:0007669"/>
    <property type="project" value="UniProtKB-EC"/>
</dbReference>
<comment type="similarity">
    <text evidence="2">Belongs to the CpsC/CapA family.</text>
</comment>
<dbReference type="Pfam" id="PF13807">
    <property type="entry name" value="GNVR"/>
    <property type="match status" value="1"/>
</dbReference>
<evidence type="ECO:0000256" key="12">
    <source>
        <dbReference type="ARBA" id="ARBA00022840"/>
    </source>
</evidence>
<comment type="similarity">
    <text evidence="3">Belongs to the CpsD/CapB family.</text>
</comment>
<feature type="coiled-coil region" evidence="17">
    <location>
        <begin position="185"/>
        <end position="242"/>
    </location>
</feature>
<dbReference type="InterPro" id="IPR005702">
    <property type="entry name" value="Wzc-like_C"/>
</dbReference>
<accession>A0AAP5MC81</accession>
<dbReference type="GO" id="GO:0042802">
    <property type="term" value="F:identical protein binding"/>
    <property type="evidence" value="ECO:0007669"/>
    <property type="project" value="UniProtKB-ARBA"/>
</dbReference>
<dbReference type="EMBL" id="JAALHA020000015">
    <property type="protein sequence ID" value="MDR9897993.1"/>
    <property type="molecule type" value="Genomic_DNA"/>
</dbReference>
<keyword evidence="11" id="KW-0418">Kinase</keyword>
<name>A0AAP5MC81_9CYAN</name>
<evidence type="ECO:0000256" key="4">
    <source>
        <dbReference type="ARBA" id="ARBA00008883"/>
    </source>
</evidence>
<dbReference type="NCBIfam" id="TIGR01007">
    <property type="entry name" value="eps_fam"/>
    <property type="match status" value="1"/>
</dbReference>
<evidence type="ECO:0000259" key="20">
    <source>
        <dbReference type="Pfam" id="PF13614"/>
    </source>
</evidence>
<evidence type="ECO:0000256" key="1">
    <source>
        <dbReference type="ARBA" id="ARBA00004429"/>
    </source>
</evidence>
<evidence type="ECO:0000256" key="9">
    <source>
        <dbReference type="ARBA" id="ARBA00022692"/>
    </source>
</evidence>
<dbReference type="Proteomes" id="UP000667802">
    <property type="component" value="Unassembled WGS sequence"/>
</dbReference>
<dbReference type="SUPFAM" id="SSF52540">
    <property type="entry name" value="P-loop containing nucleoside triphosphate hydrolases"/>
    <property type="match status" value="1"/>
</dbReference>
<keyword evidence="10" id="KW-0547">Nucleotide-binding</keyword>
<evidence type="ECO:0000256" key="18">
    <source>
        <dbReference type="SAM" id="Phobius"/>
    </source>
</evidence>
<evidence type="ECO:0000256" key="7">
    <source>
        <dbReference type="ARBA" id="ARBA00022519"/>
    </source>
</evidence>
<evidence type="ECO:0000256" key="11">
    <source>
        <dbReference type="ARBA" id="ARBA00022777"/>
    </source>
</evidence>
<evidence type="ECO:0000256" key="13">
    <source>
        <dbReference type="ARBA" id="ARBA00022989"/>
    </source>
</evidence>
<comment type="similarity">
    <text evidence="4">Belongs to the etk/wzc family.</text>
</comment>
<evidence type="ECO:0000256" key="8">
    <source>
        <dbReference type="ARBA" id="ARBA00022679"/>
    </source>
</evidence>
<keyword evidence="9 18" id="KW-0812">Transmembrane</keyword>
<dbReference type="PANTHER" id="PTHR32309:SF13">
    <property type="entry name" value="FERRIC ENTEROBACTIN TRANSPORT PROTEIN FEPE"/>
    <property type="match status" value="1"/>
</dbReference>
<dbReference type="GO" id="GO:0005886">
    <property type="term" value="C:plasma membrane"/>
    <property type="evidence" value="ECO:0007669"/>
    <property type="project" value="UniProtKB-SubCell"/>
</dbReference>
<gene>
    <name evidence="22" type="ORF">G7B40_026025</name>
</gene>
<keyword evidence="15" id="KW-0829">Tyrosine-protein kinase</keyword>
<organism evidence="22 23">
    <name type="scientific">Aetokthonos hydrillicola Thurmond2011</name>
    <dbReference type="NCBI Taxonomy" id="2712845"/>
    <lineage>
        <taxon>Bacteria</taxon>
        <taxon>Bacillati</taxon>
        <taxon>Cyanobacteriota</taxon>
        <taxon>Cyanophyceae</taxon>
        <taxon>Nostocales</taxon>
        <taxon>Hapalosiphonaceae</taxon>
        <taxon>Aetokthonos</taxon>
    </lineage>
</organism>
<evidence type="ECO:0000256" key="14">
    <source>
        <dbReference type="ARBA" id="ARBA00023136"/>
    </source>
</evidence>
<dbReference type="InterPro" id="IPR032807">
    <property type="entry name" value="GNVR"/>
</dbReference>
<dbReference type="Gene3D" id="3.40.50.300">
    <property type="entry name" value="P-loop containing nucleotide triphosphate hydrolases"/>
    <property type="match status" value="1"/>
</dbReference>
<keyword evidence="13 18" id="KW-1133">Transmembrane helix</keyword>
<keyword evidence="8 22" id="KW-0808">Transferase</keyword>
<evidence type="ECO:0000256" key="15">
    <source>
        <dbReference type="ARBA" id="ARBA00023137"/>
    </source>
</evidence>
<keyword evidence="7" id="KW-0997">Cell inner membrane</keyword>
<evidence type="ECO:0000256" key="16">
    <source>
        <dbReference type="ARBA" id="ARBA00051245"/>
    </source>
</evidence>
<dbReference type="RefSeq" id="WP_208339950.1">
    <property type="nucleotide sequence ID" value="NZ_CAWQFN010000581.1"/>
</dbReference>
<dbReference type="PANTHER" id="PTHR32309">
    <property type="entry name" value="TYROSINE-PROTEIN KINASE"/>
    <property type="match status" value="1"/>
</dbReference>
<evidence type="ECO:0000313" key="22">
    <source>
        <dbReference type="EMBL" id="MDR9897993.1"/>
    </source>
</evidence>
<evidence type="ECO:0000259" key="21">
    <source>
        <dbReference type="Pfam" id="PF13807"/>
    </source>
</evidence>
<dbReference type="Pfam" id="PF02706">
    <property type="entry name" value="Wzz"/>
    <property type="match status" value="1"/>
</dbReference>
<proteinExistence type="inferred from homology"/>
<evidence type="ECO:0000256" key="10">
    <source>
        <dbReference type="ARBA" id="ARBA00022741"/>
    </source>
</evidence>
<comment type="subcellular location">
    <subcellularLocation>
        <location evidence="1">Cell inner membrane</location>
        <topology evidence="1">Multi-pass membrane protein</topology>
    </subcellularLocation>
</comment>
<feature type="domain" description="Tyrosine-protein kinase G-rich" evidence="21">
    <location>
        <begin position="377"/>
        <end position="454"/>
    </location>
</feature>
<evidence type="ECO:0000256" key="17">
    <source>
        <dbReference type="SAM" id="Coils"/>
    </source>
</evidence>
<dbReference type="Pfam" id="PF13614">
    <property type="entry name" value="AAA_31"/>
    <property type="match status" value="1"/>
</dbReference>
<reference evidence="23" key="1">
    <citation type="journal article" date="2021" name="Science">
        <title>Hunting the eagle killer: A cyanobacterial neurotoxin causes vacuolar myelinopathy.</title>
        <authorList>
            <person name="Breinlinger S."/>
            <person name="Phillips T.J."/>
            <person name="Haram B.N."/>
            <person name="Mares J."/>
            <person name="Martinez Yerena J.A."/>
            <person name="Hrouzek P."/>
            <person name="Sobotka R."/>
            <person name="Henderson W.M."/>
            <person name="Schmieder P."/>
            <person name="Williams S.M."/>
            <person name="Lauderdale J.D."/>
            <person name="Wilde H.D."/>
            <person name="Gerrin W."/>
            <person name="Kust A."/>
            <person name="Washington J.W."/>
            <person name="Wagner C."/>
            <person name="Geier B."/>
            <person name="Liebeke M."/>
            <person name="Enke H."/>
            <person name="Niedermeyer T.H.J."/>
            <person name="Wilde S.B."/>
        </authorList>
    </citation>
    <scope>NUCLEOTIDE SEQUENCE [LARGE SCALE GENOMIC DNA]</scope>
    <source>
        <strain evidence="23">Thurmond2011</strain>
    </source>
</reference>
<dbReference type="GO" id="GO:0005524">
    <property type="term" value="F:ATP binding"/>
    <property type="evidence" value="ECO:0007669"/>
    <property type="project" value="UniProtKB-KW"/>
</dbReference>
<feature type="transmembrane region" description="Helical" evidence="18">
    <location>
        <begin position="27"/>
        <end position="46"/>
    </location>
</feature>
<protein>
    <recommendedName>
        <fullName evidence="5">non-specific protein-tyrosine kinase</fullName>
        <ecNumber evidence="5">2.7.10.2</ecNumber>
    </recommendedName>
</protein>
<keyword evidence="17" id="KW-0175">Coiled coil</keyword>
<evidence type="ECO:0000256" key="2">
    <source>
        <dbReference type="ARBA" id="ARBA00006683"/>
    </source>
</evidence>
<sequence>MDSKHQDKDQEQFYDLQHYWLLVKRRWLPIAVVSSSVLGLAALVTYRQKPVYQAEGKLLFDTNENASKLTDLTDKVVQFGGGGNLSNPLDTQAEVIRSIPIVQKTITDLKLKDGKGEPLEVQSFLGKLNIKSVKNTDVLTVSYKSHNPQEAATVVNSLTRNYLENNIRTKRAQARAAREFLSKQLPLVEERVALAEAEVREFKEKNNVVALEEEAKAGVESLKALSAEITKAQADLTDAKTRHQALQSLLTLNSQQAVTFSNLSQSSGVGQILTEYQKVQDQLAVERTRLTNRHPMIISMLEKQQALKKQLQLRVAEVEGNSQSVSEPNLQLGKLKQTLSEDLVKLDHEELGLGNRLAVFRKEFLLYQQRLRMLPKLEQQQRELERRLQVAQFTYQELQKRFQEVLLQENQTIGNARVITEALMPKNSISPRIQQNLLLGGCLGILLGVGTALMLESLDKSLKTIEEVKRVLDYPLLGSIPRVDEKTKESEGESRQELPVLNNPHSGVTAAFEMLQTNLGFTLSDKTLKVIVVSSAVKGEGKSYVAANLAVAIVQMGRRVLLVDADMRLPRQQQIWQRPNLMGLSHILVGQAELQTTAQEALVNLEVLTAGTVPPNPAALLDSQRMAGLLEEVARDYDFVIIDTPPLNMFPDAMLLSKLADGLLLVVRPGIVDSAAVSTARTLLDQSRSQVLGMVVNGVTGESHYGRYYYKGYYGSKGSDKDRATEGNLINS</sequence>
<feature type="domain" description="AAA" evidence="20">
    <location>
        <begin position="529"/>
        <end position="667"/>
    </location>
</feature>
<keyword evidence="12" id="KW-0067">ATP-binding</keyword>
<dbReference type="AlphaFoldDB" id="A0AAP5MC81"/>
<comment type="caution">
    <text evidence="22">The sequence shown here is derived from an EMBL/GenBank/DDBJ whole genome shotgun (WGS) entry which is preliminary data.</text>
</comment>